<keyword evidence="2" id="KW-1185">Reference proteome</keyword>
<gene>
    <name evidence="1" type="ORF">GCM10011403_07230</name>
</gene>
<dbReference type="Gene3D" id="3.30.70.100">
    <property type="match status" value="1"/>
</dbReference>
<accession>A0A917LR40</accession>
<sequence length="127" mass="14244">MSYIDGFVLAIPKANRDAFIKHATTADAIFLEHGAIRVLECWQDDVPKGKTTDFYGAVKAKEDEAVCFAFVEWPDKDTRNSAMADLEKVMQTDPRMDPEKNPMPFDGARLIYGGFETVVNLESDHAK</sequence>
<dbReference type="Proteomes" id="UP000627715">
    <property type="component" value="Unassembled WGS sequence"/>
</dbReference>
<evidence type="ECO:0008006" key="3">
    <source>
        <dbReference type="Google" id="ProtNLM"/>
    </source>
</evidence>
<reference evidence="1" key="1">
    <citation type="journal article" date="2014" name="Int. J. Syst. Evol. Microbiol.">
        <title>Complete genome sequence of Corynebacterium casei LMG S-19264T (=DSM 44701T), isolated from a smear-ripened cheese.</title>
        <authorList>
            <consortium name="US DOE Joint Genome Institute (JGI-PGF)"/>
            <person name="Walter F."/>
            <person name="Albersmeier A."/>
            <person name="Kalinowski J."/>
            <person name="Ruckert C."/>
        </authorList>
    </citation>
    <scope>NUCLEOTIDE SEQUENCE</scope>
    <source>
        <strain evidence="1">CGMCC 1.15425</strain>
    </source>
</reference>
<dbReference type="Pfam" id="PF07237">
    <property type="entry name" value="DUF1428"/>
    <property type="match status" value="1"/>
</dbReference>
<evidence type="ECO:0000313" key="2">
    <source>
        <dbReference type="Proteomes" id="UP000627715"/>
    </source>
</evidence>
<dbReference type="PIRSF" id="PIRSF007028">
    <property type="entry name" value="UCP007028"/>
    <property type="match status" value="1"/>
</dbReference>
<reference evidence="1" key="2">
    <citation type="submission" date="2020-09" db="EMBL/GenBank/DDBJ databases">
        <authorList>
            <person name="Sun Q."/>
            <person name="Zhou Y."/>
        </authorList>
    </citation>
    <scope>NUCLEOTIDE SEQUENCE</scope>
    <source>
        <strain evidence="1">CGMCC 1.15425</strain>
    </source>
</reference>
<evidence type="ECO:0000313" key="1">
    <source>
        <dbReference type="EMBL" id="GGG52631.1"/>
    </source>
</evidence>
<name>A0A917LR40_9GAMM</name>
<dbReference type="OrthoDB" id="9792392at2"/>
<dbReference type="InterPro" id="IPR011008">
    <property type="entry name" value="Dimeric_a/b-barrel"/>
</dbReference>
<comment type="caution">
    <text evidence="1">The sequence shown here is derived from an EMBL/GenBank/DDBJ whole genome shotgun (WGS) entry which is preliminary data.</text>
</comment>
<dbReference type="SUPFAM" id="SSF54909">
    <property type="entry name" value="Dimeric alpha+beta barrel"/>
    <property type="match status" value="1"/>
</dbReference>
<dbReference type="InterPro" id="IPR009874">
    <property type="entry name" value="DUF1428"/>
</dbReference>
<proteinExistence type="predicted"/>
<dbReference type="EMBL" id="BMIY01000003">
    <property type="protein sequence ID" value="GGG52631.1"/>
    <property type="molecule type" value="Genomic_DNA"/>
</dbReference>
<organism evidence="1 2">
    <name type="scientific">Pseudohongiella nitratireducens</name>
    <dbReference type="NCBI Taxonomy" id="1768907"/>
    <lineage>
        <taxon>Bacteria</taxon>
        <taxon>Pseudomonadati</taxon>
        <taxon>Pseudomonadota</taxon>
        <taxon>Gammaproteobacteria</taxon>
        <taxon>Pseudomonadales</taxon>
        <taxon>Pseudohongiellaceae</taxon>
        <taxon>Pseudohongiella</taxon>
    </lineage>
</organism>
<dbReference type="RefSeq" id="WP_068810002.1">
    <property type="nucleotide sequence ID" value="NZ_BMIY01000003.1"/>
</dbReference>
<dbReference type="AlphaFoldDB" id="A0A917LR40"/>
<protein>
    <recommendedName>
        <fullName evidence="3">RNA signal recognition particle 4.5S RNA</fullName>
    </recommendedName>
</protein>